<keyword evidence="5" id="KW-1185">Reference proteome</keyword>
<dbReference type="RefSeq" id="WP_345331463.1">
    <property type="nucleotide sequence ID" value="NZ_BAABJI010000002.1"/>
</dbReference>
<feature type="modified residue" description="4-aspartylphosphate" evidence="2">
    <location>
        <position position="57"/>
    </location>
</feature>
<dbReference type="PANTHER" id="PTHR44591:SF3">
    <property type="entry name" value="RESPONSE REGULATORY DOMAIN-CONTAINING PROTEIN"/>
    <property type="match status" value="1"/>
</dbReference>
<reference evidence="5" key="1">
    <citation type="journal article" date="2019" name="Int. J. Syst. Evol. Microbiol.">
        <title>The Global Catalogue of Microorganisms (GCM) 10K type strain sequencing project: providing services to taxonomists for standard genome sequencing and annotation.</title>
        <authorList>
            <consortium name="The Broad Institute Genomics Platform"/>
            <consortium name="The Broad Institute Genome Sequencing Center for Infectious Disease"/>
            <person name="Wu L."/>
            <person name="Ma J."/>
        </authorList>
    </citation>
    <scope>NUCLEOTIDE SEQUENCE [LARGE SCALE GENOMIC DNA]</scope>
    <source>
        <strain evidence="5">JCM 18283</strain>
    </source>
</reference>
<organism evidence="4 5">
    <name type="scientific">Mucilaginibacter defluvii</name>
    <dbReference type="NCBI Taxonomy" id="1196019"/>
    <lineage>
        <taxon>Bacteria</taxon>
        <taxon>Pseudomonadati</taxon>
        <taxon>Bacteroidota</taxon>
        <taxon>Sphingobacteriia</taxon>
        <taxon>Sphingobacteriales</taxon>
        <taxon>Sphingobacteriaceae</taxon>
        <taxon>Mucilaginibacter</taxon>
    </lineage>
</organism>
<feature type="domain" description="Response regulatory" evidence="3">
    <location>
        <begin position="9"/>
        <end position="124"/>
    </location>
</feature>
<dbReference type="InterPro" id="IPR050595">
    <property type="entry name" value="Bact_response_regulator"/>
</dbReference>
<dbReference type="Gene3D" id="3.40.50.2300">
    <property type="match status" value="1"/>
</dbReference>
<dbReference type="PROSITE" id="PS50110">
    <property type="entry name" value="RESPONSE_REGULATORY"/>
    <property type="match status" value="1"/>
</dbReference>
<dbReference type="SMART" id="SM00448">
    <property type="entry name" value="REC"/>
    <property type="match status" value="1"/>
</dbReference>
<dbReference type="EMBL" id="BAABJI010000002">
    <property type="protein sequence ID" value="GAA4919673.1"/>
    <property type="molecule type" value="Genomic_DNA"/>
</dbReference>
<evidence type="ECO:0000313" key="4">
    <source>
        <dbReference type="EMBL" id="GAA4919673.1"/>
    </source>
</evidence>
<dbReference type="SUPFAM" id="SSF52172">
    <property type="entry name" value="CheY-like"/>
    <property type="match status" value="1"/>
</dbReference>
<dbReference type="Pfam" id="PF00072">
    <property type="entry name" value="Response_reg"/>
    <property type="match status" value="1"/>
</dbReference>
<accession>A0ABP9FWY8</accession>
<gene>
    <name evidence="4" type="ORF">GCM10023313_24150</name>
</gene>
<evidence type="ECO:0000256" key="2">
    <source>
        <dbReference type="PROSITE-ProRule" id="PRU00169"/>
    </source>
</evidence>
<proteinExistence type="predicted"/>
<dbReference type="PANTHER" id="PTHR44591">
    <property type="entry name" value="STRESS RESPONSE REGULATOR PROTEIN 1"/>
    <property type="match status" value="1"/>
</dbReference>
<keyword evidence="1 2" id="KW-0597">Phosphoprotein</keyword>
<name>A0ABP9FWY8_9SPHI</name>
<protein>
    <recommendedName>
        <fullName evidence="3">Response regulatory domain-containing protein</fullName>
    </recommendedName>
</protein>
<evidence type="ECO:0000259" key="3">
    <source>
        <dbReference type="PROSITE" id="PS50110"/>
    </source>
</evidence>
<evidence type="ECO:0000256" key="1">
    <source>
        <dbReference type="ARBA" id="ARBA00022553"/>
    </source>
</evidence>
<dbReference type="InterPro" id="IPR001789">
    <property type="entry name" value="Sig_transdc_resp-reg_receiver"/>
</dbReference>
<comment type="caution">
    <text evidence="4">The sequence shown here is derived from an EMBL/GenBank/DDBJ whole genome shotgun (WGS) entry which is preliminary data.</text>
</comment>
<dbReference type="InterPro" id="IPR011006">
    <property type="entry name" value="CheY-like_superfamily"/>
</dbReference>
<sequence length="126" mass="14050">MDNEPQQKTLLIIEDDTDILDILELIFQLEGYKVFRSETGAEIEDLKLMAPHLILLDLRLSAGGQEGAAICLRLKAQESTRHIPIVLLSAEMNISTVCTECGANDYIKKPFDMDHLSSKVRSLAHA</sequence>
<dbReference type="Proteomes" id="UP001501436">
    <property type="component" value="Unassembled WGS sequence"/>
</dbReference>
<evidence type="ECO:0000313" key="5">
    <source>
        <dbReference type="Proteomes" id="UP001501436"/>
    </source>
</evidence>